<comment type="caution">
    <text evidence="4">The sequence shown here is derived from an EMBL/GenBank/DDBJ whole genome shotgun (WGS) entry which is preliminary data.</text>
</comment>
<dbReference type="EMBL" id="VRMG01000005">
    <property type="protein sequence ID" value="TXN31654.1"/>
    <property type="molecule type" value="Genomic_DNA"/>
</dbReference>
<dbReference type="PANTHER" id="PTHR11092">
    <property type="entry name" value="SUGAR NUCLEOTIDE EPIMERASE RELATED"/>
    <property type="match status" value="1"/>
</dbReference>
<dbReference type="InterPro" id="IPR013549">
    <property type="entry name" value="DUF1731"/>
</dbReference>
<protein>
    <submittedName>
        <fullName evidence="4">TIGR01777 family protein</fullName>
    </submittedName>
</protein>
<dbReference type="InterPro" id="IPR001509">
    <property type="entry name" value="Epimerase_deHydtase"/>
</dbReference>
<reference evidence="4 5" key="1">
    <citation type="submission" date="2019-08" db="EMBL/GenBank/DDBJ databases">
        <title>Bacterial whole genome sequence for Glaciihabitans sp. CHu50b-6-2.</title>
        <authorList>
            <person name="Jin L."/>
        </authorList>
    </citation>
    <scope>NUCLEOTIDE SEQUENCE [LARGE SCALE GENOMIC DNA]</scope>
    <source>
        <strain evidence="4 5">CHu50b-6-2</strain>
    </source>
</reference>
<proteinExistence type="inferred from homology"/>
<dbReference type="Gene3D" id="3.40.50.720">
    <property type="entry name" value="NAD(P)-binding Rossmann-like Domain"/>
    <property type="match status" value="1"/>
</dbReference>
<feature type="domain" description="NAD-dependent epimerase/dehydratase" evidence="2">
    <location>
        <begin position="3"/>
        <end position="213"/>
    </location>
</feature>
<keyword evidence="5" id="KW-1185">Reference proteome</keyword>
<dbReference type="SUPFAM" id="SSF51735">
    <property type="entry name" value="NAD(P)-binding Rossmann-fold domains"/>
    <property type="match status" value="1"/>
</dbReference>
<evidence type="ECO:0000313" key="4">
    <source>
        <dbReference type="EMBL" id="TXN31654.1"/>
    </source>
</evidence>
<dbReference type="NCBIfam" id="TIGR01777">
    <property type="entry name" value="yfcH"/>
    <property type="match status" value="1"/>
</dbReference>
<evidence type="ECO:0000259" key="3">
    <source>
        <dbReference type="Pfam" id="PF08338"/>
    </source>
</evidence>
<dbReference type="Pfam" id="PF08338">
    <property type="entry name" value="DUF1731"/>
    <property type="match status" value="1"/>
</dbReference>
<evidence type="ECO:0000313" key="5">
    <source>
        <dbReference type="Proteomes" id="UP000321379"/>
    </source>
</evidence>
<dbReference type="InterPro" id="IPR036291">
    <property type="entry name" value="NAD(P)-bd_dom_sf"/>
</dbReference>
<dbReference type="AlphaFoldDB" id="A0A5C8UST9"/>
<accession>A0A5C8UST9</accession>
<organism evidence="4 5">
    <name type="scientific">Lacisediminihabitans profunda</name>
    <dbReference type="NCBI Taxonomy" id="2594790"/>
    <lineage>
        <taxon>Bacteria</taxon>
        <taxon>Bacillati</taxon>
        <taxon>Actinomycetota</taxon>
        <taxon>Actinomycetes</taxon>
        <taxon>Micrococcales</taxon>
        <taxon>Microbacteriaceae</taxon>
        <taxon>Lacisediminihabitans</taxon>
    </lineage>
</organism>
<dbReference type="InterPro" id="IPR010099">
    <property type="entry name" value="SDR39U1"/>
</dbReference>
<name>A0A5C8UST9_9MICO</name>
<comment type="similarity">
    <text evidence="1">Belongs to the NAD(P)-dependent epimerase/dehydratase family. SDR39U1 subfamily.</text>
</comment>
<evidence type="ECO:0000259" key="2">
    <source>
        <dbReference type="Pfam" id="PF01370"/>
    </source>
</evidence>
<dbReference type="PANTHER" id="PTHR11092:SF0">
    <property type="entry name" value="EPIMERASE FAMILY PROTEIN SDR39U1"/>
    <property type="match status" value="1"/>
</dbReference>
<dbReference type="Pfam" id="PF01370">
    <property type="entry name" value="Epimerase"/>
    <property type="match status" value="1"/>
</dbReference>
<gene>
    <name evidence="4" type="ORF">FVP33_08275</name>
</gene>
<evidence type="ECO:0000256" key="1">
    <source>
        <dbReference type="ARBA" id="ARBA00009353"/>
    </source>
</evidence>
<feature type="domain" description="DUF1731" evidence="3">
    <location>
        <begin position="246"/>
        <end position="292"/>
    </location>
</feature>
<sequence length="300" mass="32470">MKVLVSGASGFIGRELTTQLLADGHDVRVLVRRQPRAENEINWAPSAGILDSGLIDSVDAVVNLSGAPLGRLPWTAGYRKEILDSRLQTTKALAEAMTMASKPPAVFLSASAVGIYGDRPGERLTEQSRRGEGFLADVVEAWEAAAQIRPAKTRLVTFRTGLVLGNGGSMAPILTLTRLGLGSRFGTGGDIWPWISLYDEAAAIRHLLTSKLSGPVNLVGPTPATSDRITSYLAERLHRWYSFVAPTRLLETVLRDAAHDLLLSSQNVIPEKLLADGFEFRHRTAEEAIDALLSRPNARA</sequence>
<dbReference type="Proteomes" id="UP000321379">
    <property type="component" value="Unassembled WGS sequence"/>
</dbReference>